<keyword evidence="5 9" id="KW-0560">Oxidoreductase</keyword>
<evidence type="ECO:0000256" key="10">
    <source>
        <dbReference type="SAM" id="MobiDB-lite"/>
    </source>
</evidence>
<feature type="region of interest" description="Disordered" evidence="10">
    <location>
        <begin position="474"/>
        <end position="510"/>
    </location>
</feature>
<proteinExistence type="inferred from homology"/>
<keyword evidence="6 8" id="KW-0408">Iron</keyword>
<dbReference type="GO" id="GO:0005506">
    <property type="term" value="F:iron ion binding"/>
    <property type="evidence" value="ECO:0007669"/>
    <property type="project" value="InterPro"/>
</dbReference>
<keyword evidence="11" id="KW-0472">Membrane</keyword>
<comment type="similarity">
    <text evidence="2 9">Belongs to the cytochrome P450 family.</text>
</comment>
<dbReference type="PRINTS" id="PR00465">
    <property type="entry name" value="EP450IV"/>
</dbReference>
<dbReference type="InterPro" id="IPR002403">
    <property type="entry name" value="Cyt_P450_E_grp-IV"/>
</dbReference>
<comment type="cofactor">
    <cofactor evidence="1 8">
        <name>heme</name>
        <dbReference type="ChEBI" id="CHEBI:30413"/>
    </cofactor>
</comment>
<evidence type="ECO:0000256" key="4">
    <source>
        <dbReference type="ARBA" id="ARBA00022723"/>
    </source>
</evidence>
<feature type="transmembrane region" description="Helical" evidence="11">
    <location>
        <begin position="49"/>
        <end position="74"/>
    </location>
</feature>
<keyword evidence="7 9" id="KW-0503">Monooxygenase</keyword>
<dbReference type="GO" id="GO:0016705">
    <property type="term" value="F:oxidoreductase activity, acting on paired donors, with incorporation or reduction of molecular oxygen"/>
    <property type="evidence" value="ECO:0007669"/>
    <property type="project" value="InterPro"/>
</dbReference>
<evidence type="ECO:0000256" key="11">
    <source>
        <dbReference type="SAM" id="Phobius"/>
    </source>
</evidence>
<dbReference type="GO" id="GO:0020037">
    <property type="term" value="F:heme binding"/>
    <property type="evidence" value="ECO:0007669"/>
    <property type="project" value="InterPro"/>
</dbReference>
<comment type="caution">
    <text evidence="12">The sequence shown here is derived from an EMBL/GenBank/DDBJ whole genome shotgun (WGS) entry which is preliminary data.</text>
</comment>
<evidence type="ECO:0000256" key="9">
    <source>
        <dbReference type="RuleBase" id="RU000461"/>
    </source>
</evidence>
<keyword evidence="3 8" id="KW-0349">Heme</keyword>
<evidence type="ECO:0000256" key="1">
    <source>
        <dbReference type="ARBA" id="ARBA00001971"/>
    </source>
</evidence>
<dbReference type="AlphaFoldDB" id="A0A2B7XWB7"/>
<dbReference type="PROSITE" id="PS00086">
    <property type="entry name" value="CYTOCHROME_P450"/>
    <property type="match status" value="1"/>
</dbReference>
<name>A0A2B7XWB7_POLH7</name>
<keyword evidence="4 8" id="KW-0479">Metal-binding</keyword>
<sequence>MLSSVASVVPMGGGRLWLWIPILLALPFLSTWILSNINARRSRNGEPPLIPYTIPWLGLGLFLAKDVTGFGVWVRKKYPNQDVLTAVVAGQHFYVVLDPKLVALIYRRPKFFTFEPFVVLAGRIFGSSKHDLDILKMGTRGVKHGPDYHDDGKRLAWELHAQLPLHLEGPNLVCMVSKFVETLYANLDKEFPKGQGASGQWVTLDLCEFVKRHMTMASIPSLYGSRIVDMWPRLYEDFWEFDAVMQILLLDLPDVLLPTAAARRKLMLQKLIEWEDQASKYKSIEEIEAEDPDWDEYWGARLLRARYRAAAKNGISKAGRGPFQLGLIWGQNANAIPVGVWMALQCVLDSDLQRRARSEISTCRNPDGTFDVNGLVTKPLLKSLFLEALRFAVASPSLRVVLETTEIGGYTFHKGNQILVPGRQLQMEKSVWAPNDSLVDPAEFWAERFLDLEKDDHGDAERVAEALEANAEYEATSGAAKPATTTNTDTSSGRARPKISTDAMALPSSSKSREIRERMLSLRPFGGGVTLCPGRHFAMYEAIATLAVMLFDYDIEIDQEALARVGIPQPDIFKVGGMGPDRAMAVRMRRR</sequence>
<evidence type="ECO:0000313" key="13">
    <source>
        <dbReference type="Proteomes" id="UP000224634"/>
    </source>
</evidence>
<dbReference type="PANTHER" id="PTHR24304:SF2">
    <property type="entry name" value="24-HYDROXYCHOLESTEROL 7-ALPHA-HYDROXYLASE"/>
    <property type="match status" value="1"/>
</dbReference>
<organism evidence="12 13">
    <name type="scientific">Polytolypa hystricis (strain UAMH7299)</name>
    <dbReference type="NCBI Taxonomy" id="1447883"/>
    <lineage>
        <taxon>Eukaryota</taxon>
        <taxon>Fungi</taxon>
        <taxon>Dikarya</taxon>
        <taxon>Ascomycota</taxon>
        <taxon>Pezizomycotina</taxon>
        <taxon>Eurotiomycetes</taxon>
        <taxon>Eurotiomycetidae</taxon>
        <taxon>Onygenales</taxon>
        <taxon>Onygenales incertae sedis</taxon>
        <taxon>Polytolypa</taxon>
    </lineage>
</organism>
<evidence type="ECO:0000256" key="3">
    <source>
        <dbReference type="ARBA" id="ARBA00022617"/>
    </source>
</evidence>
<feature type="compositionally biased region" description="Polar residues" evidence="10">
    <location>
        <begin position="483"/>
        <end position="493"/>
    </location>
</feature>
<keyword evidence="11" id="KW-0812">Transmembrane</keyword>
<evidence type="ECO:0000256" key="5">
    <source>
        <dbReference type="ARBA" id="ARBA00023002"/>
    </source>
</evidence>
<evidence type="ECO:0000256" key="7">
    <source>
        <dbReference type="ARBA" id="ARBA00023033"/>
    </source>
</evidence>
<gene>
    <name evidence="12" type="ORF">AJ80_06527</name>
</gene>
<dbReference type="STRING" id="1447883.A0A2B7XWB7"/>
<reference evidence="12 13" key="1">
    <citation type="submission" date="2017-10" db="EMBL/GenBank/DDBJ databases">
        <title>Comparative genomics in systemic dimorphic fungi from Ajellomycetaceae.</title>
        <authorList>
            <person name="Munoz J.F."/>
            <person name="Mcewen J.G."/>
            <person name="Clay O.K."/>
            <person name="Cuomo C.A."/>
        </authorList>
    </citation>
    <scope>NUCLEOTIDE SEQUENCE [LARGE SCALE GENOMIC DNA]</scope>
    <source>
        <strain evidence="12 13">UAMH7299</strain>
    </source>
</reference>
<evidence type="ECO:0000256" key="2">
    <source>
        <dbReference type="ARBA" id="ARBA00010617"/>
    </source>
</evidence>
<evidence type="ECO:0000256" key="8">
    <source>
        <dbReference type="PIRSR" id="PIRSR602403-1"/>
    </source>
</evidence>
<feature type="transmembrane region" description="Helical" evidence="11">
    <location>
        <begin position="16"/>
        <end position="37"/>
    </location>
</feature>
<keyword evidence="11" id="KW-1133">Transmembrane helix</keyword>
<dbReference type="InterPro" id="IPR036396">
    <property type="entry name" value="Cyt_P450_sf"/>
</dbReference>
<dbReference type="CDD" id="cd11040">
    <property type="entry name" value="CYP7_CYP8-like"/>
    <property type="match status" value="1"/>
</dbReference>
<dbReference type="InterPro" id="IPR001128">
    <property type="entry name" value="Cyt_P450"/>
</dbReference>
<evidence type="ECO:0000256" key="6">
    <source>
        <dbReference type="ARBA" id="ARBA00023004"/>
    </source>
</evidence>
<keyword evidence="13" id="KW-1185">Reference proteome</keyword>
<dbReference type="InterPro" id="IPR017972">
    <property type="entry name" value="Cyt_P450_CS"/>
</dbReference>
<protein>
    <recommendedName>
        <fullName evidence="14">Cytochrome P450</fullName>
    </recommendedName>
</protein>
<evidence type="ECO:0000313" key="12">
    <source>
        <dbReference type="EMBL" id="PGH12922.1"/>
    </source>
</evidence>
<dbReference type="Proteomes" id="UP000224634">
    <property type="component" value="Unassembled WGS sequence"/>
</dbReference>
<dbReference type="Gene3D" id="1.10.630.10">
    <property type="entry name" value="Cytochrome P450"/>
    <property type="match status" value="1"/>
</dbReference>
<dbReference type="PANTHER" id="PTHR24304">
    <property type="entry name" value="CYTOCHROME P450 FAMILY 7"/>
    <property type="match status" value="1"/>
</dbReference>
<dbReference type="InterPro" id="IPR050529">
    <property type="entry name" value="CYP450_sterol_14alpha_dmase"/>
</dbReference>
<dbReference type="EMBL" id="PDNA01000110">
    <property type="protein sequence ID" value="PGH12922.1"/>
    <property type="molecule type" value="Genomic_DNA"/>
</dbReference>
<dbReference type="OrthoDB" id="3366823at2759"/>
<dbReference type="Pfam" id="PF00067">
    <property type="entry name" value="p450"/>
    <property type="match status" value="1"/>
</dbReference>
<evidence type="ECO:0008006" key="14">
    <source>
        <dbReference type="Google" id="ProtNLM"/>
    </source>
</evidence>
<dbReference type="GO" id="GO:0008395">
    <property type="term" value="F:steroid hydroxylase activity"/>
    <property type="evidence" value="ECO:0007669"/>
    <property type="project" value="TreeGrafter"/>
</dbReference>
<feature type="binding site" description="axial binding residue" evidence="8">
    <location>
        <position position="532"/>
    </location>
    <ligand>
        <name>heme</name>
        <dbReference type="ChEBI" id="CHEBI:30413"/>
    </ligand>
    <ligandPart>
        <name>Fe</name>
        <dbReference type="ChEBI" id="CHEBI:18248"/>
    </ligandPart>
</feature>
<accession>A0A2B7XWB7</accession>
<dbReference type="SUPFAM" id="SSF48264">
    <property type="entry name" value="Cytochrome P450"/>
    <property type="match status" value="1"/>
</dbReference>